<sequence length="325" mass="36820">MKIESSEITINTVSNSLTSSSVSSASWMNELKSARETKAVKTTVVADLNGIYLASNDESKLSNEDKIKKQILEEITSKVNNDKQTSFFPNNKDKFKNDEVNWGFRLHTKTQYQLENSIEFNTKAVIKTSNKEFEIDLSIFFSKSFYEVHEEKLNLGNEKFIDPLIINYKDTLNSFDNINPTLKFAFDLNNDGKVERIPLLRDGAGFLAIDKNSNQAIDSANELFGTKSGDGFKDLKAYDKDSNNWIDENDSIFKDLVIWEKNDKGDDRLISLTQAGVGAIYLGDSKTSFDYHQSIENRFAHLKQSSFFIKENGKTGLINGVDFII</sequence>
<reference evidence="1" key="1">
    <citation type="submission" date="2022-07" db="EMBL/GenBank/DDBJ databases">
        <title>Arcobacter roscoffensis sp. nov., a marine bacterium isolated from coastal seawater collected from Roscoff, France.</title>
        <authorList>
            <person name="Pascual J."/>
            <person name="Lepeaux C."/>
            <person name="Methner A."/>
            <person name="Overmann J."/>
        </authorList>
    </citation>
    <scope>NUCLEOTIDE SEQUENCE</scope>
    <source>
        <strain evidence="1">ARW1-2F2</strain>
    </source>
</reference>
<accession>A0ABY5E7D9</accession>
<dbReference type="PANTHER" id="PTHR39431">
    <property type="entry name" value="FRPA/C-RELATED PROTEIN"/>
    <property type="match status" value="1"/>
</dbReference>
<keyword evidence="2" id="KW-1185">Reference proteome</keyword>
<proteinExistence type="predicted"/>
<dbReference type="Proteomes" id="UP001060012">
    <property type="component" value="Chromosome"/>
</dbReference>
<evidence type="ECO:0008006" key="3">
    <source>
        <dbReference type="Google" id="ProtNLM"/>
    </source>
</evidence>
<evidence type="ECO:0000313" key="1">
    <source>
        <dbReference type="EMBL" id="UTJ07665.1"/>
    </source>
</evidence>
<protein>
    <recommendedName>
        <fullName evidence="3">VCBS repeat-containing protein</fullName>
    </recommendedName>
</protein>
<evidence type="ECO:0000313" key="2">
    <source>
        <dbReference type="Proteomes" id="UP001060012"/>
    </source>
</evidence>
<name>A0ABY5E7D9_9BACT</name>
<gene>
    <name evidence="1" type="ORF">NJU99_06110</name>
</gene>
<organism evidence="1 2">
    <name type="scientific">Arcobacter roscoffensis</name>
    <dbReference type="NCBI Taxonomy" id="2961520"/>
    <lineage>
        <taxon>Bacteria</taxon>
        <taxon>Pseudomonadati</taxon>
        <taxon>Campylobacterota</taxon>
        <taxon>Epsilonproteobacteria</taxon>
        <taxon>Campylobacterales</taxon>
        <taxon>Arcobacteraceae</taxon>
        <taxon>Arcobacter</taxon>
    </lineage>
</organism>
<dbReference type="EMBL" id="CP100595">
    <property type="protein sequence ID" value="UTJ07665.1"/>
    <property type="molecule type" value="Genomic_DNA"/>
</dbReference>
<dbReference type="RefSeq" id="WP_254577839.1">
    <property type="nucleotide sequence ID" value="NZ_CP100595.1"/>
</dbReference>
<dbReference type="PANTHER" id="PTHR39431:SF1">
    <property type="entry name" value="FRPA_C-RELATED PROTEIN"/>
    <property type="match status" value="1"/>
</dbReference>